<accession>A0ABD2MWA2</accession>
<proteinExistence type="predicted"/>
<name>A0ABD2MWA2_9CUCU</name>
<feature type="non-terminal residue" evidence="1">
    <location>
        <position position="1"/>
    </location>
</feature>
<reference evidence="1 2" key="1">
    <citation type="journal article" date="2021" name="BMC Biol.">
        <title>Horizontally acquired antibacterial genes associated with adaptive radiation of ladybird beetles.</title>
        <authorList>
            <person name="Li H.S."/>
            <person name="Tang X.F."/>
            <person name="Huang Y.H."/>
            <person name="Xu Z.Y."/>
            <person name="Chen M.L."/>
            <person name="Du X.Y."/>
            <person name="Qiu B.Y."/>
            <person name="Chen P.T."/>
            <person name="Zhang W."/>
            <person name="Slipinski A."/>
            <person name="Escalona H.E."/>
            <person name="Waterhouse R.M."/>
            <person name="Zwick A."/>
            <person name="Pang H."/>
        </authorList>
    </citation>
    <scope>NUCLEOTIDE SEQUENCE [LARGE SCALE GENOMIC DNA]</scope>
    <source>
        <strain evidence="1">SYSU2018</strain>
    </source>
</reference>
<protein>
    <submittedName>
        <fullName evidence="1">Uncharacterized protein</fullName>
    </submittedName>
</protein>
<organism evidence="1 2">
    <name type="scientific">Cryptolaemus montrouzieri</name>
    <dbReference type="NCBI Taxonomy" id="559131"/>
    <lineage>
        <taxon>Eukaryota</taxon>
        <taxon>Metazoa</taxon>
        <taxon>Ecdysozoa</taxon>
        <taxon>Arthropoda</taxon>
        <taxon>Hexapoda</taxon>
        <taxon>Insecta</taxon>
        <taxon>Pterygota</taxon>
        <taxon>Neoptera</taxon>
        <taxon>Endopterygota</taxon>
        <taxon>Coleoptera</taxon>
        <taxon>Polyphaga</taxon>
        <taxon>Cucujiformia</taxon>
        <taxon>Coccinelloidea</taxon>
        <taxon>Coccinellidae</taxon>
        <taxon>Scymninae</taxon>
        <taxon>Scymnini</taxon>
        <taxon>Cryptolaemus</taxon>
    </lineage>
</organism>
<dbReference type="Proteomes" id="UP001516400">
    <property type="component" value="Unassembled WGS sequence"/>
</dbReference>
<keyword evidence="2" id="KW-1185">Reference proteome</keyword>
<gene>
    <name evidence="1" type="ORF">HHI36_021291</name>
</gene>
<dbReference type="EMBL" id="JABFTP020000042">
    <property type="protein sequence ID" value="KAL3270765.1"/>
    <property type="molecule type" value="Genomic_DNA"/>
</dbReference>
<evidence type="ECO:0000313" key="2">
    <source>
        <dbReference type="Proteomes" id="UP001516400"/>
    </source>
</evidence>
<sequence length="66" mass="7487">KFVAPIEVADECEDERNKEVQLLPQIRTEWYFGHKTFPFTFGLFSRDGTKSATSSGGLGAYPFVRN</sequence>
<dbReference type="AlphaFoldDB" id="A0ABD2MWA2"/>
<evidence type="ECO:0000313" key="1">
    <source>
        <dbReference type="EMBL" id="KAL3270765.1"/>
    </source>
</evidence>
<comment type="caution">
    <text evidence="1">The sequence shown here is derived from an EMBL/GenBank/DDBJ whole genome shotgun (WGS) entry which is preliminary data.</text>
</comment>